<reference evidence="1" key="1">
    <citation type="submission" date="2022-11" db="EMBL/GenBank/DDBJ databases">
        <title>Genome Sequence of Boeremia exigua.</title>
        <authorList>
            <person name="Buettner E."/>
        </authorList>
    </citation>
    <scope>NUCLEOTIDE SEQUENCE</scope>
    <source>
        <strain evidence="1">CU02</strain>
    </source>
</reference>
<dbReference type="Proteomes" id="UP001153331">
    <property type="component" value="Unassembled WGS sequence"/>
</dbReference>
<sequence>MSVACFLRTRTGLYKLSDFSATPHAKVKAVITILHNMRCILLLFYSISVAVTKATICPILGPVFPPPRNLHTFSPFQDALESLQIRLDEAFKTGNTTYGPVNPEDTYSIQIFSTESGKLLDYHRRGSTILGNRPIDGDSIYRIASVSKLLTVYLLLLEAGESILAEKVIKYVPELKDAAHWNDITVGSLAGYLGDITTEPFNVGALPGGDIGVAFPGAFPPLEANETSGCIYGANGCSREVFIQNLLDRPPVYLPNTTPAYSNAAFATLGLVLEAAANSSYGDALRNLLVEPLHLNGTTASAPVDLSHAVIPGNASGWDIDISQVVAMGGIFSTPNDLAAIGQAILSSSQLPGSTTRAWLKPTSFTSSLLGAVGRPWEIYRAVTNAEHNRVIDLYTKSGNFGGYGANLVLIPDFEVGFVITMAGQRGTIALPVASVIIDELLPSLDEAARVQADVAFAGTYTASNGLNSTVRLTTKVGVPGLSIEEWISNGTDLRSEWLLSPKWFQMYPTNIVSEDGKAISWRSTSIALPDTGSPFYACPSWVALDRPNYGIYGVDEFVFHLGDNGRAVGLEPRALKTVLKKV</sequence>
<accession>A0ACC2IVC2</accession>
<name>A0ACC2IVC2_9PLEO</name>
<keyword evidence="2" id="KW-1185">Reference proteome</keyword>
<dbReference type="EMBL" id="JAPHNI010000002">
    <property type="protein sequence ID" value="KAJ8119096.1"/>
    <property type="molecule type" value="Genomic_DNA"/>
</dbReference>
<proteinExistence type="predicted"/>
<evidence type="ECO:0000313" key="1">
    <source>
        <dbReference type="EMBL" id="KAJ8119096.1"/>
    </source>
</evidence>
<protein>
    <submittedName>
        <fullName evidence="1">Uncharacterized protein</fullName>
    </submittedName>
</protein>
<gene>
    <name evidence="1" type="ORF">OPT61_g66</name>
</gene>
<organism evidence="1 2">
    <name type="scientific">Boeremia exigua</name>
    <dbReference type="NCBI Taxonomy" id="749465"/>
    <lineage>
        <taxon>Eukaryota</taxon>
        <taxon>Fungi</taxon>
        <taxon>Dikarya</taxon>
        <taxon>Ascomycota</taxon>
        <taxon>Pezizomycotina</taxon>
        <taxon>Dothideomycetes</taxon>
        <taxon>Pleosporomycetidae</taxon>
        <taxon>Pleosporales</taxon>
        <taxon>Pleosporineae</taxon>
        <taxon>Didymellaceae</taxon>
        <taxon>Boeremia</taxon>
    </lineage>
</organism>
<comment type="caution">
    <text evidence="1">The sequence shown here is derived from an EMBL/GenBank/DDBJ whole genome shotgun (WGS) entry which is preliminary data.</text>
</comment>
<evidence type="ECO:0000313" key="2">
    <source>
        <dbReference type="Proteomes" id="UP001153331"/>
    </source>
</evidence>